<proteinExistence type="predicted"/>
<dbReference type="AlphaFoldDB" id="A0A9J5WNA0"/>
<gene>
    <name evidence="2" type="ORF">H5410_056786</name>
</gene>
<reference evidence="2 3" key="1">
    <citation type="submission" date="2020-09" db="EMBL/GenBank/DDBJ databases">
        <title>De no assembly of potato wild relative species, Solanum commersonii.</title>
        <authorList>
            <person name="Cho K."/>
        </authorList>
    </citation>
    <scope>NUCLEOTIDE SEQUENCE [LARGE SCALE GENOMIC DNA]</scope>
    <source>
        <strain evidence="2">LZ3.2</strain>
        <tissue evidence="2">Leaf</tissue>
    </source>
</reference>
<feature type="region of interest" description="Disordered" evidence="1">
    <location>
        <begin position="1"/>
        <end position="57"/>
    </location>
</feature>
<name>A0A9J5WNA0_SOLCO</name>
<evidence type="ECO:0000313" key="3">
    <source>
        <dbReference type="Proteomes" id="UP000824120"/>
    </source>
</evidence>
<organism evidence="2 3">
    <name type="scientific">Solanum commersonii</name>
    <name type="common">Commerson's wild potato</name>
    <name type="synonym">Commerson's nightshade</name>
    <dbReference type="NCBI Taxonomy" id="4109"/>
    <lineage>
        <taxon>Eukaryota</taxon>
        <taxon>Viridiplantae</taxon>
        <taxon>Streptophyta</taxon>
        <taxon>Embryophyta</taxon>
        <taxon>Tracheophyta</taxon>
        <taxon>Spermatophyta</taxon>
        <taxon>Magnoliopsida</taxon>
        <taxon>eudicotyledons</taxon>
        <taxon>Gunneridae</taxon>
        <taxon>Pentapetalae</taxon>
        <taxon>asterids</taxon>
        <taxon>lamiids</taxon>
        <taxon>Solanales</taxon>
        <taxon>Solanaceae</taxon>
        <taxon>Solanoideae</taxon>
        <taxon>Solaneae</taxon>
        <taxon>Solanum</taxon>
    </lineage>
</organism>
<protein>
    <submittedName>
        <fullName evidence="2">Uncharacterized protein</fullName>
    </submittedName>
</protein>
<comment type="caution">
    <text evidence="2">The sequence shown here is derived from an EMBL/GenBank/DDBJ whole genome shotgun (WGS) entry which is preliminary data.</text>
</comment>
<evidence type="ECO:0000256" key="1">
    <source>
        <dbReference type="SAM" id="MobiDB-lite"/>
    </source>
</evidence>
<dbReference type="Proteomes" id="UP000824120">
    <property type="component" value="Chromosome 11"/>
</dbReference>
<sequence length="115" mass="12279">MELQPLIESPSHQLNGPEVEAPSSYEEEVGANVHEVPEGGVGKDASAGIESMSNSGDVSTGAALLRLASSRVYSALIRLMFVEDERVTSISLVASRGTRTRRHNSVISTRNGRDV</sequence>
<evidence type="ECO:0000313" key="2">
    <source>
        <dbReference type="EMBL" id="KAG5576652.1"/>
    </source>
</evidence>
<dbReference type="EMBL" id="JACXVP010000011">
    <property type="protein sequence ID" value="KAG5576652.1"/>
    <property type="molecule type" value="Genomic_DNA"/>
</dbReference>
<keyword evidence="3" id="KW-1185">Reference proteome</keyword>
<accession>A0A9J5WNA0</accession>